<dbReference type="GO" id="GO:0005634">
    <property type="term" value="C:nucleus"/>
    <property type="evidence" value="ECO:0007669"/>
    <property type="project" value="TreeGrafter"/>
</dbReference>
<dbReference type="PIRSF" id="PIRSF027019">
    <property type="entry name" value="Euk_LigT"/>
    <property type="match status" value="1"/>
</dbReference>
<dbReference type="SUPFAM" id="SSF55144">
    <property type="entry name" value="LigT-like"/>
    <property type="match status" value="1"/>
</dbReference>
<evidence type="ECO:0000256" key="1">
    <source>
        <dbReference type="PROSITE-ProRule" id="PRU00117"/>
    </source>
</evidence>
<dbReference type="SMART" id="SM00322">
    <property type="entry name" value="KH"/>
    <property type="match status" value="1"/>
</dbReference>
<dbReference type="Pfam" id="PF10469">
    <property type="entry name" value="AKAP7_NLS"/>
    <property type="match status" value="1"/>
</dbReference>
<dbReference type="InterPro" id="IPR036612">
    <property type="entry name" value="KH_dom_type_1_sf"/>
</dbReference>
<evidence type="ECO:0000313" key="4">
    <source>
        <dbReference type="EMBL" id="RWS22378.1"/>
    </source>
</evidence>
<dbReference type="OrthoDB" id="277832at2759"/>
<dbReference type="InterPro" id="IPR004088">
    <property type="entry name" value="KH_dom_type_1"/>
</dbReference>
<organism evidence="4 5">
    <name type="scientific">Leptotrombidium deliense</name>
    <dbReference type="NCBI Taxonomy" id="299467"/>
    <lineage>
        <taxon>Eukaryota</taxon>
        <taxon>Metazoa</taxon>
        <taxon>Ecdysozoa</taxon>
        <taxon>Arthropoda</taxon>
        <taxon>Chelicerata</taxon>
        <taxon>Arachnida</taxon>
        <taxon>Acari</taxon>
        <taxon>Acariformes</taxon>
        <taxon>Trombidiformes</taxon>
        <taxon>Prostigmata</taxon>
        <taxon>Anystina</taxon>
        <taxon>Parasitengona</taxon>
        <taxon>Trombiculoidea</taxon>
        <taxon>Trombiculidae</taxon>
        <taxon>Leptotrombidium</taxon>
    </lineage>
</organism>
<dbReference type="GO" id="GO:0003723">
    <property type="term" value="F:RNA binding"/>
    <property type="evidence" value="ECO:0007669"/>
    <property type="project" value="UniProtKB-UniRule"/>
</dbReference>
<dbReference type="PANTHER" id="PTHR13360">
    <property type="entry name" value="ACTIVATING SIGNAL COINTEGRATOR 1 COMPLEX SUBUNIT 1"/>
    <property type="match status" value="1"/>
</dbReference>
<evidence type="ECO:0000256" key="2">
    <source>
        <dbReference type="SAM" id="MobiDB-lite"/>
    </source>
</evidence>
<dbReference type="InterPro" id="IPR009210">
    <property type="entry name" value="ASCC1"/>
</dbReference>
<evidence type="ECO:0000259" key="3">
    <source>
        <dbReference type="SMART" id="SM00322"/>
    </source>
</evidence>
<feature type="domain" description="K Homology" evidence="3">
    <location>
        <begin position="72"/>
        <end position="140"/>
    </location>
</feature>
<gene>
    <name evidence="4" type="ORF">B4U80_01298</name>
</gene>
<protein>
    <submittedName>
        <fullName evidence="4">Activating signal cointegrator 1 complex subunit 1-like protein</fullName>
    </submittedName>
</protein>
<dbReference type="PANTHER" id="PTHR13360:SF1">
    <property type="entry name" value="ACTIVATING SIGNAL COINTEGRATOR 1 COMPLEX SUBUNIT 1"/>
    <property type="match status" value="1"/>
</dbReference>
<dbReference type="Gene3D" id="3.30.1370.10">
    <property type="entry name" value="K Homology domain, type 1"/>
    <property type="match status" value="1"/>
</dbReference>
<sequence length="380" mass="43740">MNVLKPKIISVKNRCYRSLEAGSQHDSRKAPHADESCDESKISKESTEIKRAESCEEAEEECHIEIKELKDSRLLLVLEVPKCFRGLIFGSKRQTLNRITNATNTKIEIPAEHQDGPIKIFGDLRENVLSARRKILDIVNSARQRSDFTHFIAAYARDSNIQQTFKHFKNEVLSKHGNARGVTKEVFQDEHRLHLTFGILVLLGENERKEAESLLKRVIEEVVDKTTVSEKIKLRIQGLEYMNDDPSEVHVLYAKVQQIAGSIDFQMLANKIVKEFKKSKLMINVKTEEVKLHLTLMNSVFRTKDVTAYNSRKMRESFDATNILIDFNDYFFGEVEVNDIEILRHNSYDDRGYYKCTAKIPLKKVIAKPKGTSVRLVLDN</sequence>
<proteinExistence type="predicted"/>
<feature type="compositionally biased region" description="Basic and acidic residues" evidence="2">
    <location>
        <begin position="23"/>
        <end position="44"/>
    </location>
</feature>
<dbReference type="STRING" id="299467.A0A443S4A2"/>
<dbReference type="Proteomes" id="UP000288716">
    <property type="component" value="Unassembled WGS sequence"/>
</dbReference>
<dbReference type="EMBL" id="NCKV01008958">
    <property type="protein sequence ID" value="RWS22378.1"/>
    <property type="molecule type" value="Genomic_DNA"/>
</dbReference>
<keyword evidence="1" id="KW-0694">RNA-binding</keyword>
<dbReference type="PROSITE" id="PS50084">
    <property type="entry name" value="KH_TYPE_1"/>
    <property type="match status" value="1"/>
</dbReference>
<dbReference type="InterPro" id="IPR004087">
    <property type="entry name" value="KH_dom"/>
</dbReference>
<keyword evidence="5" id="KW-1185">Reference proteome</keyword>
<evidence type="ECO:0000313" key="5">
    <source>
        <dbReference type="Proteomes" id="UP000288716"/>
    </source>
</evidence>
<dbReference type="AlphaFoldDB" id="A0A443S4A2"/>
<dbReference type="InterPro" id="IPR019510">
    <property type="entry name" value="AKAP7-like_phosphoesterase"/>
</dbReference>
<dbReference type="GO" id="GO:0006355">
    <property type="term" value="P:regulation of DNA-templated transcription"/>
    <property type="evidence" value="ECO:0007669"/>
    <property type="project" value="TreeGrafter"/>
</dbReference>
<accession>A0A443S4A2</accession>
<dbReference type="VEuPathDB" id="VectorBase:LDEU009662"/>
<dbReference type="InterPro" id="IPR009097">
    <property type="entry name" value="Cyclic_Pdiesterase"/>
</dbReference>
<dbReference type="Pfam" id="PF00013">
    <property type="entry name" value="KH_1"/>
    <property type="match status" value="1"/>
</dbReference>
<feature type="region of interest" description="Disordered" evidence="2">
    <location>
        <begin position="20"/>
        <end position="44"/>
    </location>
</feature>
<dbReference type="SUPFAM" id="SSF54791">
    <property type="entry name" value="Eukaryotic type KH-domain (KH-domain type I)"/>
    <property type="match status" value="1"/>
</dbReference>
<name>A0A443S4A2_9ACAR</name>
<dbReference type="Gene3D" id="3.90.1140.10">
    <property type="entry name" value="Cyclic phosphodiesterase"/>
    <property type="match status" value="1"/>
</dbReference>
<reference evidence="4 5" key="1">
    <citation type="journal article" date="2018" name="Gigascience">
        <title>Genomes of trombidid mites reveal novel predicted allergens and laterally-transferred genes associated with secondary metabolism.</title>
        <authorList>
            <person name="Dong X."/>
            <person name="Chaisiri K."/>
            <person name="Xia D."/>
            <person name="Armstrong S.D."/>
            <person name="Fang Y."/>
            <person name="Donnelly M.J."/>
            <person name="Kadowaki T."/>
            <person name="McGarry J.W."/>
            <person name="Darby A.C."/>
            <person name="Makepeace B.L."/>
        </authorList>
    </citation>
    <scope>NUCLEOTIDE SEQUENCE [LARGE SCALE GENOMIC DNA]</scope>
    <source>
        <strain evidence="4">UoL-UT</strain>
    </source>
</reference>
<dbReference type="GO" id="GO:0006307">
    <property type="term" value="P:DNA alkylation repair"/>
    <property type="evidence" value="ECO:0007669"/>
    <property type="project" value="InterPro"/>
</dbReference>
<comment type="caution">
    <text evidence="4">The sequence shown here is derived from an EMBL/GenBank/DDBJ whole genome shotgun (WGS) entry which is preliminary data.</text>
</comment>